<organism evidence="2 3">
    <name type="scientific">Corynebacterium nuruki</name>
    <dbReference type="NCBI Taxonomy" id="1032851"/>
    <lineage>
        <taxon>Bacteria</taxon>
        <taxon>Bacillati</taxon>
        <taxon>Actinomycetota</taxon>
        <taxon>Actinomycetes</taxon>
        <taxon>Mycobacteriales</taxon>
        <taxon>Corynebacteriaceae</taxon>
        <taxon>Corynebacterium</taxon>
    </lineage>
</organism>
<dbReference type="SUPFAM" id="SSF56959">
    <property type="entry name" value="Leukocidin-like"/>
    <property type="match status" value="1"/>
</dbReference>
<keyword evidence="1" id="KW-0732">Signal</keyword>
<dbReference type="Pfam" id="PF09203">
    <property type="entry name" value="MspA"/>
    <property type="match status" value="1"/>
</dbReference>
<name>A0A3D4T1B0_9CORY</name>
<dbReference type="InterPro" id="IPR036435">
    <property type="entry name" value="Leukocidin/porin_MspA_sf"/>
</dbReference>
<dbReference type="EMBL" id="DQID01000289">
    <property type="protein sequence ID" value="HCT15334.1"/>
    <property type="molecule type" value="Genomic_DNA"/>
</dbReference>
<evidence type="ECO:0000313" key="3">
    <source>
        <dbReference type="Proteomes" id="UP000261739"/>
    </source>
</evidence>
<protein>
    <recommendedName>
        <fullName evidence="4">Porin</fullName>
    </recommendedName>
</protein>
<evidence type="ECO:0000313" key="2">
    <source>
        <dbReference type="EMBL" id="HCT15334.1"/>
    </source>
</evidence>
<accession>A0A3D4T1B0</accession>
<dbReference type="Proteomes" id="UP000261739">
    <property type="component" value="Unassembled WGS sequence"/>
</dbReference>
<evidence type="ECO:0000256" key="1">
    <source>
        <dbReference type="ARBA" id="ARBA00022729"/>
    </source>
</evidence>
<evidence type="ECO:0008006" key="4">
    <source>
        <dbReference type="Google" id="ProtNLM"/>
    </source>
</evidence>
<dbReference type="Gene3D" id="2.60.40.1650">
    <property type="entry name" value="Porin MspA (Ig-like beta-sandwich domain)"/>
    <property type="match status" value="2"/>
</dbReference>
<proteinExistence type="predicted"/>
<sequence>MVIGTLGVSGIGASTATGAGADIVDYLPWPAQVSGGEVTLGDREESRTTADGWVLHAGKTNESLYLSPALDGGLSTGEFFGTLDGRVWIGGDGAPELTGAFFETGYQIGCGVDIAGGVSAQAGFTQGVAPHADAGITGGPSANVALPDIAGMQAGADATATMQAGVDGKAEADQNFTAQLNPGSVTDVPLVSQPLDPEFKRAAAGFTGAHLQINGCLGPVSVRSYVTVTSTSPTSTDAVSVYGDARRVR</sequence>
<dbReference type="AlphaFoldDB" id="A0A3D4T1B0"/>
<gene>
    <name evidence="2" type="ORF">DIW82_11295</name>
</gene>
<dbReference type="InterPro" id="IPR015286">
    <property type="entry name" value="Porin_fam_mycobact-type"/>
</dbReference>
<comment type="caution">
    <text evidence="2">The sequence shown here is derived from an EMBL/GenBank/DDBJ whole genome shotgun (WGS) entry which is preliminary data.</text>
</comment>
<reference evidence="2 3" key="1">
    <citation type="journal article" date="2018" name="Nat. Biotechnol.">
        <title>A standardized bacterial taxonomy based on genome phylogeny substantially revises the tree of life.</title>
        <authorList>
            <person name="Parks D.H."/>
            <person name="Chuvochina M."/>
            <person name="Waite D.W."/>
            <person name="Rinke C."/>
            <person name="Skarshewski A."/>
            <person name="Chaumeil P.A."/>
            <person name="Hugenholtz P."/>
        </authorList>
    </citation>
    <scope>NUCLEOTIDE SEQUENCE [LARGE SCALE GENOMIC DNA]</scope>
    <source>
        <strain evidence="2">UBA11247</strain>
    </source>
</reference>